<dbReference type="GO" id="GO:0046872">
    <property type="term" value="F:metal ion binding"/>
    <property type="evidence" value="ECO:0007669"/>
    <property type="project" value="UniProtKB-KW"/>
</dbReference>
<keyword evidence="6" id="KW-0106">Calcium</keyword>
<gene>
    <name evidence="10" type="ORF">IPV69_09595</name>
</gene>
<dbReference type="CDD" id="cd16144">
    <property type="entry name" value="ARS_like"/>
    <property type="match status" value="1"/>
</dbReference>
<evidence type="ECO:0000256" key="2">
    <source>
        <dbReference type="ARBA" id="ARBA00008779"/>
    </source>
</evidence>
<evidence type="ECO:0000313" key="11">
    <source>
        <dbReference type="Proteomes" id="UP000593765"/>
    </source>
</evidence>
<feature type="region of interest" description="Disordered" evidence="7">
    <location>
        <begin position="479"/>
        <end position="506"/>
    </location>
</feature>
<evidence type="ECO:0000256" key="6">
    <source>
        <dbReference type="ARBA" id="ARBA00022837"/>
    </source>
</evidence>
<dbReference type="InterPro" id="IPR050738">
    <property type="entry name" value="Sulfatase"/>
</dbReference>
<dbReference type="Gene3D" id="3.40.720.10">
    <property type="entry name" value="Alkaline Phosphatase, subunit A"/>
    <property type="match status" value="1"/>
</dbReference>
<dbReference type="InterPro" id="IPR017850">
    <property type="entry name" value="Alkaline_phosphatase_core_sf"/>
</dbReference>
<dbReference type="EMBL" id="CP063458">
    <property type="protein sequence ID" value="QOV91588.1"/>
    <property type="molecule type" value="Genomic_DNA"/>
</dbReference>
<feature type="domain" description="Sulfatase N-terminal" evidence="9">
    <location>
        <begin position="34"/>
        <end position="374"/>
    </location>
</feature>
<dbReference type="PANTHER" id="PTHR42693">
    <property type="entry name" value="ARYLSULFATASE FAMILY MEMBER"/>
    <property type="match status" value="1"/>
</dbReference>
<dbReference type="InterPro" id="IPR000917">
    <property type="entry name" value="Sulfatase_N"/>
</dbReference>
<dbReference type="KEGG" id="hbs:IPV69_09595"/>
<sequence length="506" mass="55054">MNASRPSMSIRVAVLLALLLAASSPGVAVAAAKPNIVVFLVDDLGQRDIGCYGSTFYETPNLDKLAKQGALFTDAYAACPVCSPSRASLMTGKYPQRTGITDYIGAPMTPQAWKRNTKLLPAPYSDRLAHEEVTIAEALKAGGYATFFAGKWHMGPQGFWPEDQGFDINKGGVDKGGPYGGKKYFSPYDNPRLPDGPPGEHLPDRLATETAKFIADNKDKPFLAYLSFYDVHTPLMARPDLEKKYEEKRKRLGLEAKWGREGDRDVRLVQEHAVYAAMVDAMDQAVGKVLAKLDELKLADNTIVLFTSDNGGLSTSEGWPTSNLPLRGGKGWLYEGGIREPLLIRWPGVVKPETVVQDAVSGIDYFPTFLEAAGLPMPAGHPADGVSLLPLLKDGKKLADRPLYWHYPHYGNQGGAPGTAVRQGDWKLIHWFEDDKWELFNLATDLGETKDLASANPDKVAALKAEMARLHKATGSLDPIVNPAFDASKPNGRAANRPGAAAKPKR</sequence>
<evidence type="ECO:0000256" key="4">
    <source>
        <dbReference type="ARBA" id="ARBA00022729"/>
    </source>
</evidence>
<dbReference type="PANTHER" id="PTHR42693:SF42">
    <property type="entry name" value="ARYLSULFATASE G"/>
    <property type="match status" value="1"/>
</dbReference>
<name>A0A7M2X1G6_9BACT</name>
<dbReference type="FunFam" id="3.40.720.10:FF:000065">
    <property type="entry name" value="Arylsulfatase A"/>
    <property type="match status" value="1"/>
</dbReference>
<keyword evidence="3" id="KW-0479">Metal-binding</keyword>
<keyword evidence="5" id="KW-0378">Hydrolase</keyword>
<evidence type="ECO:0000256" key="8">
    <source>
        <dbReference type="SAM" id="SignalP"/>
    </source>
</evidence>
<proteinExistence type="inferred from homology"/>
<evidence type="ECO:0000259" key="9">
    <source>
        <dbReference type="Pfam" id="PF00884"/>
    </source>
</evidence>
<comment type="similarity">
    <text evidence="2">Belongs to the sulfatase family.</text>
</comment>
<dbReference type="RefSeq" id="WP_206294888.1">
    <property type="nucleotide sequence ID" value="NZ_CP063458.1"/>
</dbReference>
<feature type="compositionally biased region" description="Low complexity" evidence="7">
    <location>
        <begin position="490"/>
        <end position="506"/>
    </location>
</feature>
<comment type="cofactor">
    <cofactor evidence="1">
        <name>Ca(2+)</name>
        <dbReference type="ChEBI" id="CHEBI:29108"/>
    </cofactor>
</comment>
<feature type="chain" id="PRO_5034494730" evidence="8">
    <location>
        <begin position="31"/>
        <end position="506"/>
    </location>
</feature>
<evidence type="ECO:0000256" key="3">
    <source>
        <dbReference type="ARBA" id="ARBA00022723"/>
    </source>
</evidence>
<dbReference type="PROSITE" id="PS00523">
    <property type="entry name" value="SULFATASE_1"/>
    <property type="match status" value="1"/>
</dbReference>
<dbReference type="InterPro" id="IPR024607">
    <property type="entry name" value="Sulfatase_CS"/>
</dbReference>
<evidence type="ECO:0000256" key="7">
    <source>
        <dbReference type="SAM" id="MobiDB-lite"/>
    </source>
</evidence>
<dbReference type="Gene3D" id="3.30.1120.10">
    <property type="match status" value="1"/>
</dbReference>
<reference evidence="10 11" key="1">
    <citation type="submission" date="2020-10" db="EMBL/GenBank/DDBJ databases">
        <title>Wide distribution of Phycisphaera-like planctomycetes from WD2101 soil group in peatlands and genome analysis of the first cultivated representative.</title>
        <authorList>
            <person name="Dedysh S.N."/>
            <person name="Beletsky A.V."/>
            <person name="Ivanova A."/>
            <person name="Kulichevskaya I.S."/>
            <person name="Suzina N.E."/>
            <person name="Philippov D.A."/>
            <person name="Rakitin A.L."/>
            <person name="Mardanov A.V."/>
            <person name="Ravin N.V."/>
        </authorList>
    </citation>
    <scope>NUCLEOTIDE SEQUENCE [LARGE SCALE GENOMIC DNA]</scope>
    <source>
        <strain evidence="10 11">M1803</strain>
    </source>
</reference>
<keyword evidence="11" id="KW-1185">Reference proteome</keyword>
<evidence type="ECO:0000256" key="5">
    <source>
        <dbReference type="ARBA" id="ARBA00022801"/>
    </source>
</evidence>
<dbReference type="Proteomes" id="UP000593765">
    <property type="component" value="Chromosome"/>
</dbReference>
<dbReference type="PROSITE" id="PS00149">
    <property type="entry name" value="SULFATASE_2"/>
    <property type="match status" value="1"/>
</dbReference>
<accession>A0A7M2X1G6</accession>
<organism evidence="10 11">
    <name type="scientific">Humisphaera borealis</name>
    <dbReference type="NCBI Taxonomy" id="2807512"/>
    <lineage>
        <taxon>Bacteria</taxon>
        <taxon>Pseudomonadati</taxon>
        <taxon>Planctomycetota</taxon>
        <taxon>Phycisphaerae</taxon>
        <taxon>Tepidisphaerales</taxon>
        <taxon>Tepidisphaeraceae</taxon>
        <taxon>Humisphaera</taxon>
    </lineage>
</organism>
<dbReference type="AlphaFoldDB" id="A0A7M2X1G6"/>
<feature type="signal peptide" evidence="8">
    <location>
        <begin position="1"/>
        <end position="30"/>
    </location>
</feature>
<evidence type="ECO:0000256" key="1">
    <source>
        <dbReference type="ARBA" id="ARBA00001913"/>
    </source>
</evidence>
<keyword evidence="4 8" id="KW-0732">Signal</keyword>
<dbReference type="SUPFAM" id="SSF53649">
    <property type="entry name" value="Alkaline phosphatase-like"/>
    <property type="match status" value="1"/>
</dbReference>
<dbReference type="GO" id="GO:0004065">
    <property type="term" value="F:arylsulfatase activity"/>
    <property type="evidence" value="ECO:0007669"/>
    <property type="project" value="TreeGrafter"/>
</dbReference>
<dbReference type="Pfam" id="PF00884">
    <property type="entry name" value="Sulfatase"/>
    <property type="match status" value="1"/>
</dbReference>
<evidence type="ECO:0000313" key="10">
    <source>
        <dbReference type="EMBL" id="QOV91588.1"/>
    </source>
</evidence>
<protein>
    <submittedName>
        <fullName evidence="10">Sulfatase</fullName>
    </submittedName>
</protein>